<reference evidence="2" key="1">
    <citation type="journal article" date="2022" name="Mol. Ecol. Resour.">
        <title>The genomes of chicory, endive, great burdock and yacon provide insights into Asteraceae palaeo-polyploidization history and plant inulin production.</title>
        <authorList>
            <person name="Fan W."/>
            <person name="Wang S."/>
            <person name="Wang H."/>
            <person name="Wang A."/>
            <person name="Jiang F."/>
            <person name="Liu H."/>
            <person name="Zhao H."/>
            <person name="Xu D."/>
            <person name="Zhang Y."/>
        </authorList>
    </citation>
    <scope>NUCLEOTIDE SEQUENCE [LARGE SCALE GENOMIC DNA]</scope>
    <source>
        <strain evidence="2">cv. Niubang</strain>
    </source>
</reference>
<keyword evidence="2" id="KW-1185">Reference proteome</keyword>
<name>A0ACB9C325_ARCLA</name>
<organism evidence="1 2">
    <name type="scientific">Arctium lappa</name>
    <name type="common">Greater burdock</name>
    <name type="synonym">Lappa major</name>
    <dbReference type="NCBI Taxonomy" id="4217"/>
    <lineage>
        <taxon>Eukaryota</taxon>
        <taxon>Viridiplantae</taxon>
        <taxon>Streptophyta</taxon>
        <taxon>Embryophyta</taxon>
        <taxon>Tracheophyta</taxon>
        <taxon>Spermatophyta</taxon>
        <taxon>Magnoliopsida</taxon>
        <taxon>eudicotyledons</taxon>
        <taxon>Gunneridae</taxon>
        <taxon>Pentapetalae</taxon>
        <taxon>asterids</taxon>
        <taxon>campanulids</taxon>
        <taxon>Asterales</taxon>
        <taxon>Asteraceae</taxon>
        <taxon>Carduoideae</taxon>
        <taxon>Cardueae</taxon>
        <taxon>Arctiinae</taxon>
        <taxon>Arctium</taxon>
    </lineage>
</organism>
<reference evidence="1 2" key="2">
    <citation type="journal article" date="2022" name="Mol. Ecol. Resour.">
        <title>The genomes of chicory, endive, great burdock and yacon provide insights into Asteraceae paleo-polyploidization history and plant inulin production.</title>
        <authorList>
            <person name="Fan W."/>
            <person name="Wang S."/>
            <person name="Wang H."/>
            <person name="Wang A."/>
            <person name="Jiang F."/>
            <person name="Liu H."/>
            <person name="Zhao H."/>
            <person name="Xu D."/>
            <person name="Zhang Y."/>
        </authorList>
    </citation>
    <scope>NUCLEOTIDE SEQUENCE [LARGE SCALE GENOMIC DNA]</scope>
    <source>
        <strain evidence="2">cv. Niubang</strain>
    </source>
</reference>
<dbReference type="Proteomes" id="UP001055879">
    <property type="component" value="Linkage Group LG05"/>
</dbReference>
<proteinExistence type="predicted"/>
<protein>
    <submittedName>
        <fullName evidence="1">Uncharacterized protein</fullName>
    </submittedName>
</protein>
<dbReference type="EMBL" id="CM042051">
    <property type="protein sequence ID" value="KAI3728653.1"/>
    <property type="molecule type" value="Genomic_DNA"/>
</dbReference>
<evidence type="ECO:0000313" key="1">
    <source>
        <dbReference type="EMBL" id="KAI3728653.1"/>
    </source>
</evidence>
<gene>
    <name evidence="1" type="ORF">L6452_17292</name>
</gene>
<evidence type="ECO:0000313" key="2">
    <source>
        <dbReference type="Proteomes" id="UP001055879"/>
    </source>
</evidence>
<accession>A0ACB9C325</accession>
<sequence length="202" mass="22127">MEHHMKLITSLGLLVLSVGFVGPCFGHTFYVGGKDGWVLHPHENYNHWAERSRFQVNDTLVFKYKKGSDSVLVVNEEGYQKCNKTNPKQTLDDGKSVFKFTRSGPFFFISGHDDKCENGEKLIIVVLAVRNRKQVEHSDSAPPTPPPTKTPALAPSTMVQGIDKPTINAPAPATNSAVTSTVFGGSVDLILGLGFVLGLVWF</sequence>
<comment type="caution">
    <text evidence="1">The sequence shown here is derived from an EMBL/GenBank/DDBJ whole genome shotgun (WGS) entry which is preliminary data.</text>
</comment>